<keyword evidence="9" id="KW-1133">Transmembrane helix</keyword>
<evidence type="ECO:0000256" key="4">
    <source>
        <dbReference type="ARBA" id="ARBA00023002"/>
    </source>
</evidence>
<dbReference type="Gene3D" id="1.10.630.10">
    <property type="entry name" value="Cytochrome P450"/>
    <property type="match status" value="1"/>
</dbReference>
<dbReference type="InterPro" id="IPR002401">
    <property type="entry name" value="Cyt_P450_E_grp-I"/>
</dbReference>
<keyword evidence="4 8" id="KW-0560">Oxidoreductase</keyword>
<evidence type="ECO:0000256" key="5">
    <source>
        <dbReference type="ARBA" id="ARBA00023004"/>
    </source>
</evidence>
<evidence type="ECO:0000256" key="2">
    <source>
        <dbReference type="ARBA" id="ARBA00010617"/>
    </source>
</evidence>
<evidence type="ECO:0000256" key="9">
    <source>
        <dbReference type="SAM" id="Phobius"/>
    </source>
</evidence>
<dbReference type="EMBL" id="RQTK01000445">
    <property type="protein sequence ID" value="RUS79528.1"/>
    <property type="molecule type" value="Genomic_DNA"/>
</dbReference>
<dbReference type="GO" id="GO:0006805">
    <property type="term" value="P:xenobiotic metabolic process"/>
    <property type="evidence" value="ECO:0007669"/>
    <property type="project" value="TreeGrafter"/>
</dbReference>
<evidence type="ECO:0008006" key="12">
    <source>
        <dbReference type="Google" id="ProtNLM"/>
    </source>
</evidence>
<dbReference type="GO" id="GO:0020037">
    <property type="term" value="F:heme binding"/>
    <property type="evidence" value="ECO:0007669"/>
    <property type="project" value="InterPro"/>
</dbReference>
<keyword evidence="9" id="KW-0812">Transmembrane</keyword>
<gene>
    <name evidence="10" type="ORF">EGW08_012696</name>
</gene>
<evidence type="ECO:0000256" key="7">
    <source>
        <dbReference type="PIRSR" id="PIRSR602401-1"/>
    </source>
</evidence>
<protein>
    <recommendedName>
        <fullName evidence="12">Cytochrome P450</fullName>
    </recommendedName>
</protein>
<evidence type="ECO:0000313" key="10">
    <source>
        <dbReference type="EMBL" id="RUS79528.1"/>
    </source>
</evidence>
<dbReference type="AlphaFoldDB" id="A0A433TD81"/>
<evidence type="ECO:0000313" key="11">
    <source>
        <dbReference type="Proteomes" id="UP000271974"/>
    </source>
</evidence>
<dbReference type="InterPro" id="IPR036396">
    <property type="entry name" value="Cyt_P450_sf"/>
</dbReference>
<keyword evidence="5 7" id="KW-0408">Iron</keyword>
<feature type="binding site" description="axial binding residue" evidence="7">
    <location>
        <position position="450"/>
    </location>
    <ligand>
        <name>heme</name>
        <dbReference type="ChEBI" id="CHEBI:30413"/>
    </ligand>
    <ligandPart>
        <name>Fe</name>
        <dbReference type="ChEBI" id="CHEBI:18248"/>
    </ligandPart>
</feature>
<dbReference type="PANTHER" id="PTHR24300">
    <property type="entry name" value="CYTOCHROME P450 508A4-RELATED"/>
    <property type="match status" value="1"/>
</dbReference>
<dbReference type="InterPro" id="IPR017972">
    <property type="entry name" value="Cyt_P450_CS"/>
</dbReference>
<evidence type="ECO:0000256" key="1">
    <source>
        <dbReference type="ARBA" id="ARBA00001971"/>
    </source>
</evidence>
<keyword evidence="11" id="KW-1185">Reference proteome</keyword>
<dbReference type="SUPFAM" id="SSF48264">
    <property type="entry name" value="Cytochrome P450"/>
    <property type="match status" value="1"/>
</dbReference>
<dbReference type="PANTHER" id="PTHR24300:SF375">
    <property type="entry name" value="CYTOCHROME P450 FAMILY"/>
    <property type="match status" value="1"/>
</dbReference>
<keyword evidence="3 7" id="KW-0479">Metal-binding</keyword>
<dbReference type="PRINTS" id="PR00463">
    <property type="entry name" value="EP450I"/>
</dbReference>
<keyword evidence="9" id="KW-0472">Membrane</keyword>
<dbReference type="STRING" id="188477.A0A433TD81"/>
<evidence type="ECO:0000256" key="6">
    <source>
        <dbReference type="ARBA" id="ARBA00023033"/>
    </source>
</evidence>
<name>A0A433TD81_ELYCH</name>
<dbReference type="GO" id="GO:0005506">
    <property type="term" value="F:iron ion binding"/>
    <property type="evidence" value="ECO:0007669"/>
    <property type="project" value="InterPro"/>
</dbReference>
<dbReference type="PROSITE" id="PS00086">
    <property type="entry name" value="CYTOCHROME_P450"/>
    <property type="match status" value="1"/>
</dbReference>
<evidence type="ECO:0000256" key="3">
    <source>
        <dbReference type="ARBA" id="ARBA00022723"/>
    </source>
</evidence>
<comment type="caution">
    <text evidence="10">The sequence shown here is derived from an EMBL/GenBank/DDBJ whole genome shotgun (WGS) entry which is preliminary data.</text>
</comment>
<dbReference type="FunFam" id="1.10.630.10:FF:000036">
    <property type="entry name" value="CYtochrome P450 family"/>
    <property type="match status" value="1"/>
</dbReference>
<dbReference type="InterPro" id="IPR050182">
    <property type="entry name" value="Cytochrome_P450_fam2"/>
</dbReference>
<organism evidence="10 11">
    <name type="scientific">Elysia chlorotica</name>
    <name type="common">Eastern emerald elysia</name>
    <name type="synonym">Sea slug</name>
    <dbReference type="NCBI Taxonomy" id="188477"/>
    <lineage>
        <taxon>Eukaryota</taxon>
        <taxon>Metazoa</taxon>
        <taxon>Spiralia</taxon>
        <taxon>Lophotrochozoa</taxon>
        <taxon>Mollusca</taxon>
        <taxon>Gastropoda</taxon>
        <taxon>Heterobranchia</taxon>
        <taxon>Euthyneura</taxon>
        <taxon>Panpulmonata</taxon>
        <taxon>Sacoglossa</taxon>
        <taxon>Placobranchoidea</taxon>
        <taxon>Plakobranchidae</taxon>
        <taxon>Elysia</taxon>
    </lineage>
</organism>
<keyword evidence="6 8" id="KW-0503">Monooxygenase</keyword>
<dbReference type="Pfam" id="PF00067">
    <property type="entry name" value="p450"/>
    <property type="match status" value="1"/>
</dbReference>
<reference evidence="10 11" key="1">
    <citation type="submission" date="2019-01" db="EMBL/GenBank/DDBJ databases">
        <title>A draft genome assembly of the solar-powered sea slug Elysia chlorotica.</title>
        <authorList>
            <person name="Cai H."/>
            <person name="Li Q."/>
            <person name="Fang X."/>
            <person name="Li J."/>
            <person name="Curtis N.E."/>
            <person name="Altenburger A."/>
            <person name="Shibata T."/>
            <person name="Feng M."/>
            <person name="Maeda T."/>
            <person name="Schwartz J.A."/>
            <person name="Shigenobu S."/>
            <person name="Lundholm N."/>
            <person name="Nishiyama T."/>
            <person name="Yang H."/>
            <person name="Hasebe M."/>
            <person name="Li S."/>
            <person name="Pierce S.K."/>
            <person name="Wang J."/>
        </authorList>
    </citation>
    <scope>NUCLEOTIDE SEQUENCE [LARGE SCALE GENOMIC DNA]</scope>
    <source>
        <strain evidence="10">EC2010</strain>
        <tissue evidence="10">Whole organism of an adult</tissue>
    </source>
</reference>
<feature type="transmembrane region" description="Helical" evidence="9">
    <location>
        <begin position="6"/>
        <end position="25"/>
    </location>
</feature>
<dbReference type="PRINTS" id="PR00385">
    <property type="entry name" value="P450"/>
</dbReference>
<keyword evidence="7 8" id="KW-0349">Heme</keyword>
<dbReference type="Proteomes" id="UP000271974">
    <property type="component" value="Unassembled WGS sequence"/>
</dbReference>
<evidence type="ECO:0000256" key="8">
    <source>
        <dbReference type="RuleBase" id="RU000461"/>
    </source>
</evidence>
<dbReference type="InterPro" id="IPR001128">
    <property type="entry name" value="Cyt_P450"/>
</dbReference>
<dbReference type="GO" id="GO:0006082">
    <property type="term" value="P:organic acid metabolic process"/>
    <property type="evidence" value="ECO:0007669"/>
    <property type="project" value="TreeGrafter"/>
</dbReference>
<dbReference type="GO" id="GO:0016712">
    <property type="term" value="F:oxidoreductase activity, acting on paired donors, with incorporation or reduction of molecular oxygen, reduced flavin or flavoprotein as one donor, and incorporation of one atom of oxygen"/>
    <property type="evidence" value="ECO:0007669"/>
    <property type="project" value="TreeGrafter"/>
</dbReference>
<accession>A0A433TD81</accession>
<dbReference type="OrthoDB" id="2789670at2759"/>
<sequence>MLQPDYSTVLYAVVAIFLGSCYFFLQRRRPGKAGKLPPCPVRPWPLVGNMFSIGEDMREQLMVWHKQCGDLYSLYYGSTLVIVVNGWTTIKEVFVRQSAASSDRPKVFFNEAAGMGEAGAAFSSGVTWKENRAAVLKILREFGMGKNLLADKIQDEANCFVDQLVETKEEPIYLGHLTRVTVSNVISSIIFGRRFGYEDPRFKKVVDGMVQVLECAKGAGAINFFPFLKYLPGDMFDGKKIQAGWGKLANMIVEEIEDMEKMDGECQKVERTAENFINSYKRRQDNQEQSGKETTLNRLHMIKNCVDLFAAGTDTLSNTIVWCILYMLHSPDVQTKIHAELDREVGQGRQPTVEDQARLPYLGAVIKETQRLANVVPHSILRKTSEEITVGEYVIPQGTTLIPNLDSVLHDPEIWGSDVMEFNPERFLDKDGALIHREELIPFSIGPRICLGEAMAKMELFLFLANLFQRFEFQAPDPQNLPTLKATVGLTAEATPFKVRCVDRFMSTN</sequence>
<comment type="cofactor">
    <cofactor evidence="1 7">
        <name>heme</name>
        <dbReference type="ChEBI" id="CHEBI:30413"/>
    </cofactor>
</comment>
<comment type="similarity">
    <text evidence="2 8">Belongs to the cytochrome P450 family.</text>
</comment>
<dbReference type="GO" id="GO:0005737">
    <property type="term" value="C:cytoplasm"/>
    <property type="evidence" value="ECO:0007669"/>
    <property type="project" value="TreeGrafter"/>
</dbReference>
<proteinExistence type="inferred from homology"/>